<dbReference type="Gene3D" id="3.30.420.40">
    <property type="match status" value="1"/>
</dbReference>
<dbReference type="SUPFAM" id="SSF53067">
    <property type="entry name" value="Actin-like ATPase domain"/>
    <property type="match status" value="1"/>
</dbReference>
<reference evidence="2" key="1">
    <citation type="submission" date="2016-11" db="EMBL/GenBank/DDBJ databases">
        <authorList>
            <person name="Varghese N."/>
            <person name="Submissions S."/>
        </authorList>
    </citation>
    <scope>NUCLEOTIDE SEQUENCE [LARGE SCALE GENOMIC DNA]</scope>
    <source>
        <strain evidence="2">DSM 26898</strain>
    </source>
</reference>
<sequence>MIIGLDIGVSSTKAIAFNLEGNVLATYSISYFKSHKTITNNASNRYI</sequence>
<accession>A0A1M5AU16</accession>
<dbReference type="AlphaFoldDB" id="A0A1M5AU16"/>
<dbReference type="Proteomes" id="UP000184236">
    <property type="component" value="Unassembled WGS sequence"/>
</dbReference>
<proteinExistence type="predicted"/>
<dbReference type="InterPro" id="IPR043129">
    <property type="entry name" value="ATPase_NBD"/>
</dbReference>
<dbReference type="EMBL" id="FQVO01000015">
    <property type="protein sequence ID" value="SHF33723.1"/>
    <property type="molecule type" value="Genomic_DNA"/>
</dbReference>
<protein>
    <submittedName>
        <fullName evidence="1">Uncharacterized protein</fullName>
    </submittedName>
</protein>
<evidence type="ECO:0000313" key="2">
    <source>
        <dbReference type="Proteomes" id="UP000184236"/>
    </source>
</evidence>
<keyword evidence="2" id="KW-1185">Reference proteome</keyword>
<dbReference type="STRING" id="1302685.SAMN05444408_11526"/>
<gene>
    <name evidence="1" type="ORF">SAMN05444408_11526</name>
</gene>
<evidence type="ECO:0000313" key="1">
    <source>
        <dbReference type="EMBL" id="SHF33723.1"/>
    </source>
</evidence>
<name>A0A1M5AU16_9FLAO</name>
<organism evidence="1 2">
    <name type="scientific">Chryseobacterium takakiae</name>
    <dbReference type="NCBI Taxonomy" id="1302685"/>
    <lineage>
        <taxon>Bacteria</taxon>
        <taxon>Pseudomonadati</taxon>
        <taxon>Bacteroidota</taxon>
        <taxon>Flavobacteriia</taxon>
        <taxon>Flavobacteriales</taxon>
        <taxon>Weeksellaceae</taxon>
        <taxon>Chryseobacterium group</taxon>
        <taxon>Chryseobacterium</taxon>
    </lineage>
</organism>